<dbReference type="EMBL" id="MT145087">
    <property type="protein sequence ID" value="QJI03433.1"/>
    <property type="molecule type" value="Genomic_DNA"/>
</dbReference>
<evidence type="ECO:0000313" key="1">
    <source>
        <dbReference type="EMBL" id="QJI03433.1"/>
    </source>
</evidence>
<organism evidence="1">
    <name type="scientific">viral metagenome</name>
    <dbReference type="NCBI Taxonomy" id="1070528"/>
    <lineage>
        <taxon>unclassified sequences</taxon>
        <taxon>metagenomes</taxon>
        <taxon>organismal metagenomes</taxon>
    </lineage>
</organism>
<protein>
    <submittedName>
        <fullName evidence="1">Uncharacterized protein</fullName>
    </submittedName>
</protein>
<dbReference type="AlphaFoldDB" id="A0A6M3Y039"/>
<proteinExistence type="predicted"/>
<accession>A0A6M3Y039</accession>
<name>A0A6M3Y039_9ZZZZ</name>
<gene>
    <name evidence="1" type="ORF">TM448B04506_0011</name>
</gene>
<reference evidence="1" key="1">
    <citation type="submission" date="2020-03" db="EMBL/GenBank/DDBJ databases">
        <title>The deep terrestrial virosphere.</title>
        <authorList>
            <person name="Holmfeldt K."/>
            <person name="Nilsson E."/>
            <person name="Simone D."/>
            <person name="Lopez-Fernandez M."/>
            <person name="Wu X."/>
            <person name="de Brujin I."/>
            <person name="Lundin D."/>
            <person name="Andersson A."/>
            <person name="Bertilsson S."/>
            <person name="Dopson M."/>
        </authorList>
    </citation>
    <scope>NUCLEOTIDE SEQUENCE</scope>
    <source>
        <strain evidence="1">TM448B04506</strain>
    </source>
</reference>
<sequence>MKKIHINRASVLEAFKFFLIRERHRHIQDIVQIDLDLGKLSDIDLVADGLDDWIEIQRGGQNDSK</sequence>